<feature type="compositionally biased region" description="Basic residues" evidence="1">
    <location>
        <begin position="168"/>
        <end position="177"/>
    </location>
</feature>
<feature type="compositionally biased region" description="Basic residues" evidence="1">
    <location>
        <begin position="206"/>
        <end position="221"/>
    </location>
</feature>
<feature type="compositionally biased region" description="Basic and acidic residues" evidence="1">
    <location>
        <begin position="471"/>
        <end position="488"/>
    </location>
</feature>
<feature type="compositionally biased region" description="Basic residues" evidence="1">
    <location>
        <begin position="445"/>
        <end position="455"/>
    </location>
</feature>
<feature type="compositionally biased region" description="Basic and acidic residues" evidence="1">
    <location>
        <begin position="140"/>
        <end position="151"/>
    </location>
</feature>
<dbReference type="EMBL" id="CADCUQ010000129">
    <property type="protein sequence ID" value="CAA9378646.1"/>
    <property type="molecule type" value="Genomic_DNA"/>
</dbReference>
<organism evidence="2">
    <name type="scientific">uncultured Phycisphaerae bacterium</name>
    <dbReference type="NCBI Taxonomy" id="904963"/>
    <lineage>
        <taxon>Bacteria</taxon>
        <taxon>Pseudomonadati</taxon>
        <taxon>Planctomycetota</taxon>
        <taxon>Phycisphaerae</taxon>
        <taxon>environmental samples</taxon>
    </lineage>
</organism>
<accession>A0A6J4N5J7</accession>
<feature type="compositionally biased region" description="Basic residues" evidence="1">
    <location>
        <begin position="379"/>
        <end position="402"/>
    </location>
</feature>
<feature type="non-terminal residue" evidence="2">
    <location>
        <position position="1"/>
    </location>
</feature>
<evidence type="ECO:0000313" key="2">
    <source>
        <dbReference type="EMBL" id="CAA9378646.1"/>
    </source>
</evidence>
<feature type="compositionally biased region" description="Basic and acidic residues" evidence="1">
    <location>
        <begin position="1"/>
        <end position="14"/>
    </location>
</feature>
<feature type="compositionally biased region" description="Low complexity" evidence="1">
    <location>
        <begin position="222"/>
        <end position="238"/>
    </location>
</feature>
<name>A0A6J4N5J7_9BACT</name>
<feature type="compositionally biased region" description="Low complexity" evidence="1">
    <location>
        <begin position="429"/>
        <end position="444"/>
    </location>
</feature>
<feature type="compositionally biased region" description="Basic and acidic residues" evidence="1">
    <location>
        <begin position="76"/>
        <end position="90"/>
    </location>
</feature>
<feature type="region of interest" description="Disordered" evidence="1">
    <location>
        <begin position="1"/>
        <end position="567"/>
    </location>
</feature>
<dbReference type="AlphaFoldDB" id="A0A6J4N5J7"/>
<feature type="compositionally biased region" description="Basic and acidic residues" evidence="1">
    <location>
        <begin position="404"/>
        <end position="428"/>
    </location>
</feature>
<feature type="compositionally biased region" description="Basic residues" evidence="1">
    <location>
        <begin position="57"/>
        <end position="69"/>
    </location>
</feature>
<feature type="compositionally biased region" description="Basic and acidic residues" evidence="1">
    <location>
        <begin position="267"/>
        <end position="277"/>
    </location>
</feature>
<feature type="non-terminal residue" evidence="2">
    <location>
        <position position="567"/>
    </location>
</feature>
<feature type="compositionally biased region" description="Basic and acidic residues" evidence="1">
    <location>
        <begin position="290"/>
        <end position="301"/>
    </location>
</feature>
<reference evidence="2" key="1">
    <citation type="submission" date="2020-02" db="EMBL/GenBank/DDBJ databases">
        <authorList>
            <person name="Meier V. D."/>
        </authorList>
    </citation>
    <scope>NUCLEOTIDE SEQUENCE</scope>
    <source>
        <strain evidence="2">AVDCRST_MAG64</strain>
    </source>
</reference>
<proteinExistence type="predicted"/>
<sequence length="567" mass="61903">RAHHPRPERLDLAPRADQPALLAGLGDDRRGHDQGPGRAAPREPEPRRLLHGQRAGLGRRGRRPRRVLRRAVAGRPEPRPRDGNRPRGVAEPRGVQHRLEDVGRRLGRPGRLEATPPPAGRRVPQARRRLAVRAGQGLLPDHDRAGEEARPEPPGARRAVPRVDGAGGRRRQPRVHGRPVAELLRGRRDARPPDVRQGVRAERRAADHHHRVLVPRPRRPQRQPQHGRVPGAGARPAGPGRGVQAVHDPAEPGAVRDRGGLVPVDGRAAERPQERRRGRELRRRRRGRPGVRDAGGRRAGDHPAAQRPARPEPRRRPPGRVAGAGRRQPDGRRPVPGPRPAAERGAERLAGLGPAAERQAGPGGRVRADQARRPERAGRVARRGAVRRVRGVRRQRGGRPGRRVVVEPRLDRVLGVDPPGRDRPDGVRRALPPLLLRPGRLPVQGRRRRRGRAVARARVDDQGHPAPPPGRPEHDPRAGRPVRGRDLHPGPGADRVRPPAAVGDGVQRPRPELPAGGRVLLVGPEADGDAGPPEHLGHDPPGAAAGDEAGDPHRRRSRRGRQRDGAV</sequence>
<evidence type="ECO:0000256" key="1">
    <source>
        <dbReference type="SAM" id="MobiDB-lite"/>
    </source>
</evidence>
<feature type="compositionally biased region" description="Basic residues" evidence="1">
    <location>
        <begin position="278"/>
        <end position="289"/>
    </location>
</feature>
<gene>
    <name evidence="2" type="ORF">AVDCRST_MAG64-452</name>
</gene>
<feature type="compositionally biased region" description="Basic and acidic residues" evidence="1">
    <location>
        <begin position="366"/>
        <end position="378"/>
    </location>
</feature>
<feature type="compositionally biased region" description="Basic and acidic residues" evidence="1">
    <location>
        <begin position="184"/>
        <end position="205"/>
    </location>
</feature>
<feature type="compositionally biased region" description="Basic and acidic residues" evidence="1">
    <location>
        <begin position="26"/>
        <end position="48"/>
    </location>
</feature>
<protein>
    <submittedName>
        <fullName evidence="2">GH50 / CBM9</fullName>
    </submittedName>
</protein>
<feature type="compositionally biased region" description="Basic and acidic residues" evidence="1">
    <location>
        <begin position="248"/>
        <end position="259"/>
    </location>
</feature>